<protein>
    <submittedName>
        <fullName evidence="2">Phosphoinositide phospholipase C, Ca2+-dependent</fullName>
    </submittedName>
</protein>
<dbReference type="AlphaFoldDB" id="A0A1H8WGG7"/>
<gene>
    <name evidence="2" type="ORF">SAMN04489732_105171</name>
</gene>
<feature type="chain" id="PRO_5011611365" evidence="1">
    <location>
        <begin position="27"/>
        <end position="339"/>
    </location>
</feature>
<dbReference type="RefSeq" id="WP_091617266.1">
    <property type="nucleotide sequence ID" value="NZ_FOEF01000005.1"/>
</dbReference>
<dbReference type="GO" id="GO:0008081">
    <property type="term" value="F:phosphoric diester hydrolase activity"/>
    <property type="evidence" value="ECO:0007669"/>
    <property type="project" value="InterPro"/>
</dbReference>
<name>A0A1H8WGG7_9PSEU</name>
<evidence type="ECO:0000256" key="1">
    <source>
        <dbReference type="SAM" id="SignalP"/>
    </source>
</evidence>
<dbReference type="Gene3D" id="3.20.20.190">
    <property type="entry name" value="Phosphatidylinositol (PI) phosphodiesterase"/>
    <property type="match status" value="1"/>
</dbReference>
<dbReference type="OrthoDB" id="195526at2"/>
<dbReference type="Pfam" id="PF16670">
    <property type="entry name" value="PI-PLC-C1"/>
    <property type="match status" value="1"/>
</dbReference>
<dbReference type="Proteomes" id="UP000198582">
    <property type="component" value="Unassembled WGS sequence"/>
</dbReference>
<accession>A0A1H8WGG7</accession>
<dbReference type="CDD" id="cd08589">
    <property type="entry name" value="PI-PLCc_SaPLC1_like"/>
    <property type="match status" value="1"/>
</dbReference>
<sequence length="339" mass="35996">MKISSVVVVIGALVAAALTGATAASADSPKISHVTTVGVHNTYDPAAYPYLAQALDNGSSLIELDVWPDIITHEWKVSHSNPLGNSNNCVAASSAADLYSGGTNKDLEYCLDDIRIWLAAHPGHTPLTLKLEMKTGFSANTGLGPDSIDAAFRAHLGGAVFKPADLLGSYATLDDASKADNWPSVDSLRGKVLTEIIPGTVEEGNPTDTLHTDVEYGNYLLAQKNAGKLGDVQIFPTVHGAAGGDPRDKYTADLKPWFVVFDGDASAWVTQTGPGWYDDNHYYLVMTDGQNVSPAIDDHNPTVDQANQRVADLAKQHASVVTSDWTSLTSVLPQVLTRG</sequence>
<organism evidence="2 3">
    <name type="scientific">Amycolatopsis saalfeldensis</name>
    <dbReference type="NCBI Taxonomy" id="394193"/>
    <lineage>
        <taxon>Bacteria</taxon>
        <taxon>Bacillati</taxon>
        <taxon>Actinomycetota</taxon>
        <taxon>Actinomycetes</taxon>
        <taxon>Pseudonocardiales</taxon>
        <taxon>Pseudonocardiaceae</taxon>
        <taxon>Amycolatopsis</taxon>
    </lineage>
</organism>
<dbReference type="InterPro" id="IPR017946">
    <property type="entry name" value="PLC-like_Pdiesterase_TIM-brl"/>
</dbReference>
<dbReference type="EMBL" id="FOEF01000005">
    <property type="protein sequence ID" value="SEP26774.1"/>
    <property type="molecule type" value="Genomic_DNA"/>
</dbReference>
<evidence type="ECO:0000313" key="2">
    <source>
        <dbReference type="EMBL" id="SEP26774.1"/>
    </source>
</evidence>
<dbReference type="PROSITE" id="PS50007">
    <property type="entry name" value="PIPLC_X_DOMAIN"/>
    <property type="match status" value="1"/>
</dbReference>
<dbReference type="SUPFAM" id="SSF51695">
    <property type="entry name" value="PLC-like phosphodiesterases"/>
    <property type="match status" value="1"/>
</dbReference>
<dbReference type="STRING" id="394193.SAMN04489732_105171"/>
<evidence type="ECO:0000313" key="3">
    <source>
        <dbReference type="Proteomes" id="UP000198582"/>
    </source>
</evidence>
<keyword evidence="3" id="KW-1185">Reference proteome</keyword>
<dbReference type="InterPro" id="IPR032075">
    <property type="entry name" value="PI-PLC-C1"/>
</dbReference>
<feature type="signal peptide" evidence="1">
    <location>
        <begin position="1"/>
        <end position="26"/>
    </location>
</feature>
<proteinExistence type="predicted"/>
<keyword evidence="1" id="KW-0732">Signal</keyword>
<dbReference type="GO" id="GO:0006629">
    <property type="term" value="P:lipid metabolic process"/>
    <property type="evidence" value="ECO:0007669"/>
    <property type="project" value="InterPro"/>
</dbReference>
<reference evidence="2 3" key="1">
    <citation type="submission" date="2016-10" db="EMBL/GenBank/DDBJ databases">
        <authorList>
            <person name="de Groot N.N."/>
        </authorList>
    </citation>
    <scope>NUCLEOTIDE SEQUENCE [LARGE SCALE GENOMIC DNA]</scope>
    <source>
        <strain evidence="2 3">DSM 44993</strain>
    </source>
</reference>